<reference evidence="2 3" key="1">
    <citation type="submission" date="2019-07" db="EMBL/GenBank/DDBJ databases">
        <title>Genomics analysis of Aphanomyces spp. identifies a new class of oomycete effector associated with host adaptation.</title>
        <authorList>
            <person name="Gaulin E."/>
        </authorList>
    </citation>
    <scope>NUCLEOTIDE SEQUENCE [LARGE SCALE GENOMIC DNA]</scope>
    <source>
        <strain evidence="2 3">ATCC 201684</strain>
    </source>
</reference>
<feature type="transmembrane region" description="Helical" evidence="1">
    <location>
        <begin position="145"/>
        <end position="164"/>
    </location>
</feature>
<feature type="transmembrane region" description="Helical" evidence="1">
    <location>
        <begin position="215"/>
        <end position="233"/>
    </location>
</feature>
<feature type="transmembrane region" description="Helical" evidence="1">
    <location>
        <begin position="50"/>
        <end position="68"/>
    </location>
</feature>
<evidence type="ECO:0000313" key="2">
    <source>
        <dbReference type="EMBL" id="KAF0731788.1"/>
    </source>
</evidence>
<dbReference type="EMBL" id="VJMJ01000140">
    <property type="protein sequence ID" value="KAF0731788.1"/>
    <property type="molecule type" value="Genomic_DNA"/>
</dbReference>
<keyword evidence="3" id="KW-1185">Reference proteome</keyword>
<dbReference type="VEuPathDB" id="FungiDB:AeMF1_001036"/>
<sequence length="283" mass="32111">MATDPNLWKELVCGIGLGLIVIVCAVRIYIEARPDYLVAVEVRPSNIKLLLYRVAVLAFFVVVWIIRINSSNWFNLNYYTYWNFTLQIVYLSAVIVYQARHWANIQVNAARGLNILHDVMLSSCFLVTLVFWILLFDPKKPPSDFATYIVHLANLVLLLIEFAANEFVVQRSSLKYLVLWPTLYSILTWIGNVTYLDGFWPYDLMDLNKSLAPVIWFGIILAHVVCFCIALLLSKLKRHWSLPAAPLMPPELMETTATGAMSSVHIQIVTPPATATSFDGSKV</sequence>
<dbReference type="AlphaFoldDB" id="A0A6G0WW86"/>
<dbReference type="GO" id="GO:0016020">
    <property type="term" value="C:membrane"/>
    <property type="evidence" value="ECO:0007669"/>
    <property type="project" value="TreeGrafter"/>
</dbReference>
<gene>
    <name evidence="2" type="ORF">Ae201684_011089</name>
</gene>
<evidence type="ECO:0000313" key="3">
    <source>
        <dbReference type="Proteomes" id="UP000481153"/>
    </source>
</evidence>
<accession>A0A6G0WW86</accession>
<keyword evidence="1" id="KW-0472">Membrane</keyword>
<comment type="caution">
    <text evidence="2">The sequence shown here is derived from an EMBL/GenBank/DDBJ whole genome shotgun (WGS) entry which is preliminary data.</text>
</comment>
<feature type="transmembrane region" description="Helical" evidence="1">
    <location>
        <begin position="6"/>
        <end position="30"/>
    </location>
</feature>
<dbReference type="PANTHER" id="PTHR12242:SF22">
    <property type="entry name" value="OS02G0130600 PROTEIN"/>
    <property type="match status" value="1"/>
</dbReference>
<dbReference type="Proteomes" id="UP000481153">
    <property type="component" value="Unassembled WGS sequence"/>
</dbReference>
<feature type="transmembrane region" description="Helical" evidence="1">
    <location>
        <begin position="176"/>
        <end position="195"/>
    </location>
</feature>
<keyword evidence="1" id="KW-1133">Transmembrane helix</keyword>
<proteinExistence type="predicted"/>
<dbReference type="PANTHER" id="PTHR12242">
    <property type="entry name" value="OS02G0130600 PROTEIN-RELATED"/>
    <property type="match status" value="1"/>
</dbReference>
<evidence type="ECO:0000256" key="1">
    <source>
        <dbReference type="SAM" id="Phobius"/>
    </source>
</evidence>
<feature type="transmembrane region" description="Helical" evidence="1">
    <location>
        <begin position="112"/>
        <end position="133"/>
    </location>
</feature>
<protein>
    <submittedName>
        <fullName evidence="2">Uncharacterized protein</fullName>
    </submittedName>
</protein>
<name>A0A6G0WW86_9STRA</name>
<keyword evidence="1" id="KW-0812">Transmembrane</keyword>
<feature type="transmembrane region" description="Helical" evidence="1">
    <location>
        <begin position="80"/>
        <end position="100"/>
    </location>
</feature>
<organism evidence="2 3">
    <name type="scientific">Aphanomyces euteiches</name>
    <dbReference type="NCBI Taxonomy" id="100861"/>
    <lineage>
        <taxon>Eukaryota</taxon>
        <taxon>Sar</taxon>
        <taxon>Stramenopiles</taxon>
        <taxon>Oomycota</taxon>
        <taxon>Saprolegniomycetes</taxon>
        <taxon>Saprolegniales</taxon>
        <taxon>Verrucalvaceae</taxon>
        <taxon>Aphanomyces</taxon>
    </lineage>
</organism>